<evidence type="ECO:0000313" key="3">
    <source>
        <dbReference type="EMBL" id="SCP97897.1"/>
    </source>
</evidence>
<dbReference type="GO" id="GO:0003700">
    <property type="term" value="F:DNA-binding transcription factor activity"/>
    <property type="evidence" value="ECO:0007669"/>
    <property type="project" value="TreeGrafter"/>
</dbReference>
<proteinExistence type="predicted"/>
<evidence type="ECO:0000313" key="4">
    <source>
        <dbReference type="Proteomes" id="UP000199315"/>
    </source>
</evidence>
<reference evidence="3 4" key="1">
    <citation type="submission" date="2016-09" db="EMBL/GenBank/DDBJ databases">
        <authorList>
            <person name="Capua I."/>
            <person name="De Benedictis P."/>
            <person name="Joannis T."/>
            <person name="Lombin L.H."/>
            <person name="Cattoli G."/>
        </authorList>
    </citation>
    <scope>NUCLEOTIDE SEQUENCE [LARGE SCALE GENOMIC DNA]</scope>
    <source>
        <strain evidence="3 4">GluBS11</strain>
    </source>
</reference>
<dbReference type="InterPro" id="IPR010982">
    <property type="entry name" value="Lambda_DNA-bd_dom_sf"/>
</dbReference>
<protein>
    <submittedName>
        <fullName evidence="3">Helix-turn-helix</fullName>
    </submittedName>
</protein>
<dbReference type="STRING" id="1619234.SAMN05421730_101485"/>
<dbReference type="AlphaFoldDB" id="A0A1D3TUY8"/>
<dbReference type="Gene3D" id="1.10.260.40">
    <property type="entry name" value="lambda repressor-like DNA-binding domains"/>
    <property type="match status" value="1"/>
</dbReference>
<feature type="domain" description="HTH cro/C1-type" evidence="2">
    <location>
        <begin position="12"/>
        <end position="66"/>
    </location>
</feature>
<gene>
    <name evidence="3" type="ORF">SAMN05421730_101485</name>
</gene>
<name>A0A1D3TUY8_9FIRM</name>
<dbReference type="Proteomes" id="UP000199315">
    <property type="component" value="Unassembled WGS sequence"/>
</dbReference>
<organism evidence="3 4">
    <name type="scientific">Anaerobium acetethylicum</name>
    <dbReference type="NCBI Taxonomy" id="1619234"/>
    <lineage>
        <taxon>Bacteria</taxon>
        <taxon>Bacillati</taxon>
        <taxon>Bacillota</taxon>
        <taxon>Clostridia</taxon>
        <taxon>Lachnospirales</taxon>
        <taxon>Lachnospiraceae</taxon>
        <taxon>Anaerobium</taxon>
    </lineage>
</organism>
<keyword evidence="4" id="KW-1185">Reference proteome</keyword>
<dbReference type="GO" id="GO:0005829">
    <property type="term" value="C:cytosol"/>
    <property type="evidence" value="ECO:0007669"/>
    <property type="project" value="TreeGrafter"/>
</dbReference>
<dbReference type="InterPro" id="IPR001387">
    <property type="entry name" value="Cro/C1-type_HTH"/>
</dbReference>
<dbReference type="GO" id="GO:0003677">
    <property type="term" value="F:DNA binding"/>
    <property type="evidence" value="ECO:0007669"/>
    <property type="project" value="UniProtKB-KW"/>
</dbReference>
<dbReference type="Pfam" id="PF01381">
    <property type="entry name" value="HTH_3"/>
    <property type="match status" value="1"/>
</dbReference>
<dbReference type="OrthoDB" id="2087471at2"/>
<sequence length="201" mass="23388">MSSQTEEIGKRIREQRKAKGLSQTELAKMLEKSLRTIQKYENGEIEPSLAMIHALAKNLDTTATYLIGYQSGIADIKCLADIMEFLFRLDEKADINFEINVEKPKYTGKWRCSITFDGDDPEAPYNASMCLFLEEFANQRESLKQYWLSLETYRDWENKTSAYYSDAVLKNKEFEELDLTTRLKRRNALINERFPPKPSAE</sequence>
<dbReference type="PANTHER" id="PTHR46797:SF1">
    <property type="entry name" value="METHYLPHOSPHONATE SYNTHASE"/>
    <property type="match status" value="1"/>
</dbReference>
<dbReference type="PANTHER" id="PTHR46797">
    <property type="entry name" value="HTH-TYPE TRANSCRIPTIONAL REGULATOR"/>
    <property type="match status" value="1"/>
</dbReference>
<evidence type="ECO:0000256" key="1">
    <source>
        <dbReference type="ARBA" id="ARBA00023125"/>
    </source>
</evidence>
<keyword evidence="1" id="KW-0238">DNA-binding</keyword>
<dbReference type="SUPFAM" id="SSF47413">
    <property type="entry name" value="lambda repressor-like DNA-binding domains"/>
    <property type="match status" value="1"/>
</dbReference>
<dbReference type="EMBL" id="FMKA01000014">
    <property type="protein sequence ID" value="SCP97897.1"/>
    <property type="molecule type" value="Genomic_DNA"/>
</dbReference>
<dbReference type="PROSITE" id="PS50943">
    <property type="entry name" value="HTH_CROC1"/>
    <property type="match status" value="1"/>
</dbReference>
<dbReference type="InterPro" id="IPR050807">
    <property type="entry name" value="TransReg_Diox_bact_type"/>
</dbReference>
<evidence type="ECO:0000259" key="2">
    <source>
        <dbReference type="PROSITE" id="PS50943"/>
    </source>
</evidence>
<dbReference type="SMART" id="SM00530">
    <property type="entry name" value="HTH_XRE"/>
    <property type="match status" value="1"/>
</dbReference>
<dbReference type="CDD" id="cd00093">
    <property type="entry name" value="HTH_XRE"/>
    <property type="match status" value="1"/>
</dbReference>
<accession>A0A1D3TUY8</accession>